<dbReference type="InterPro" id="IPR003369">
    <property type="entry name" value="TatA/B/E"/>
</dbReference>
<gene>
    <name evidence="9 10" type="primary">tatA</name>
    <name evidence="10" type="ORF">CCOS864_04475</name>
</gene>
<dbReference type="GO" id="GO:0008320">
    <property type="term" value="F:protein transmembrane transporter activity"/>
    <property type="evidence" value="ECO:0007669"/>
    <property type="project" value="UniProtKB-UniRule"/>
</dbReference>
<evidence type="ECO:0000256" key="8">
    <source>
        <dbReference type="ARBA" id="ARBA00023136"/>
    </source>
</evidence>
<keyword evidence="6 9" id="KW-1133">Transmembrane helix</keyword>
<keyword evidence="3 9" id="KW-1003">Cell membrane</keyword>
<evidence type="ECO:0000256" key="2">
    <source>
        <dbReference type="ARBA" id="ARBA00022448"/>
    </source>
</evidence>
<keyword evidence="2 9" id="KW-0813">Transport</keyword>
<organism evidence="10 11">
    <name type="scientific">Pseudomonas wadenswilerensis</name>
    <dbReference type="NCBI Taxonomy" id="1785161"/>
    <lineage>
        <taxon>Bacteria</taxon>
        <taxon>Pseudomonadati</taxon>
        <taxon>Pseudomonadota</taxon>
        <taxon>Gammaproteobacteria</taxon>
        <taxon>Pseudomonadales</taxon>
        <taxon>Pseudomonadaceae</taxon>
        <taxon>Pseudomonas</taxon>
    </lineage>
</organism>
<feature type="transmembrane region" description="Helical" evidence="9">
    <location>
        <begin position="6"/>
        <end position="22"/>
    </location>
</feature>
<dbReference type="NCBIfam" id="TIGR01411">
    <property type="entry name" value="tatAE"/>
    <property type="match status" value="1"/>
</dbReference>
<evidence type="ECO:0000256" key="1">
    <source>
        <dbReference type="ARBA" id="ARBA00004162"/>
    </source>
</evidence>
<evidence type="ECO:0000256" key="9">
    <source>
        <dbReference type="HAMAP-Rule" id="MF_00236"/>
    </source>
</evidence>
<dbReference type="AlphaFoldDB" id="A0A380T4X6"/>
<protein>
    <recommendedName>
        <fullName evidence="9">Sec-independent protein translocase protein TatA</fullName>
    </recommendedName>
</protein>
<proteinExistence type="inferred from homology"/>
<dbReference type="Pfam" id="PF02416">
    <property type="entry name" value="TatA_B_E"/>
    <property type="match status" value="1"/>
</dbReference>
<accession>A0A380T4X6</accession>
<evidence type="ECO:0000256" key="6">
    <source>
        <dbReference type="ARBA" id="ARBA00022989"/>
    </source>
</evidence>
<keyword evidence="5 9" id="KW-0653">Protein transport</keyword>
<dbReference type="RefSeq" id="WP_115088481.1">
    <property type="nucleotide sequence ID" value="NZ_CBCSFG010000018.1"/>
</dbReference>
<dbReference type="PANTHER" id="PTHR42982">
    <property type="entry name" value="SEC-INDEPENDENT PROTEIN TRANSLOCASE PROTEIN TATA"/>
    <property type="match status" value="1"/>
</dbReference>
<sequence>MGGIGIWQLLIVLVIVFMLFGTKRLKGLGADVGDAIQGFRKSMGNGPAEDDVIAQVKPQAPLKADSVQQAEHQR</sequence>
<dbReference type="Proteomes" id="UP000255177">
    <property type="component" value="Unassembled WGS sequence"/>
</dbReference>
<comment type="similarity">
    <text evidence="9">Belongs to the TatA/E family.</text>
</comment>
<keyword evidence="11" id="KW-1185">Reference proteome</keyword>
<evidence type="ECO:0000256" key="7">
    <source>
        <dbReference type="ARBA" id="ARBA00023010"/>
    </source>
</evidence>
<evidence type="ECO:0000313" key="11">
    <source>
        <dbReference type="Proteomes" id="UP000255177"/>
    </source>
</evidence>
<keyword evidence="4 9" id="KW-0812">Transmembrane</keyword>
<reference evidence="11" key="1">
    <citation type="submission" date="2018-07" db="EMBL/GenBank/DDBJ databases">
        <authorList>
            <person name="Blom J."/>
        </authorList>
    </citation>
    <scope>NUCLEOTIDE SEQUENCE [LARGE SCALE GENOMIC DNA]</scope>
    <source>
        <strain evidence="11">CCOS 864</strain>
    </source>
</reference>
<comment type="subunit">
    <text evidence="9">The Tat system comprises two distinct complexes: a TatABC complex, containing multiple copies of TatA, TatB and TatC subunits, and a separate TatA complex, containing only TatA subunits. Substrates initially bind to the TatABC complex, which probably triggers association of the separate TatA complex to form the active translocon.</text>
</comment>
<dbReference type="PANTHER" id="PTHR42982:SF1">
    <property type="entry name" value="SEC-INDEPENDENT PROTEIN TRANSLOCASE PROTEIN TATA"/>
    <property type="match status" value="1"/>
</dbReference>
<dbReference type="EMBL" id="UIDD01000010">
    <property type="protein sequence ID" value="SUQ65005.1"/>
    <property type="molecule type" value="Genomic_DNA"/>
</dbReference>
<evidence type="ECO:0000256" key="5">
    <source>
        <dbReference type="ARBA" id="ARBA00022927"/>
    </source>
</evidence>
<keyword evidence="8 9" id="KW-0472">Membrane</keyword>
<dbReference type="GO" id="GO:0043953">
    <property type="term" value="P:protein transport by the Tat complex"/>
    <property type="evidence" value="ECO:0007669"/>
    <property type="project" value="UniProtKB-UniRule"/>
</dbReference>
<dbReference type="HAMAP" id="MF_00236">
    <property type="entry name" value="TatA_E"/>
    <property type="match status" value="1"/>
</dbReference>
<dbReference type="InterPro" id="IPR006312">
    <property type="entry name" value="TatA/E"/>
</dbReference>
<dbReference type="Gene3D" id="1.20.5.3310">
    <property type="match status" value="1"/>
</dbReference>
<keyword evidence="7 9" id="KW-0811">Translocation</keyword>
<dbReference type="GO" id="GO:0033281">
    <property type="term" value="C:TAT protein transport complex"/>
    <property type="evidence" value="ECO:0007669"/>
    <property type="project" value="UniProtKB-UniRule"/>
</dbReference>
<comment type="subcellular location">
    <subcellularLocation>
        <location evidence="1 9">Cell membrane</location>
        <topology evidence="1 9">Single-pass membrane protein</topology>
    </subcellularLocation>
</comment>
<comment type="function">
    <text evidence="9">Part of the twin-arginine translocation (Tat) system that transports large folded proteins containing a characteristic twin-arginine motif in their signal peptide across membranes. TatA could form the protein-conducting channel of the Tat system.</text>
</comment>
<evidence type="ECO:0000313" key="10">
    <source>
        <dbReference type="EMBL" id="SUQ65005.1"/>
    </source>
</evidence>
<name>A0A380T4X6_9PSED</name>
<evidence type="ECO:0000256" key="3">
    <source>
        <dbReference type="ARBA" id="ARBA00022475"/>
    </source>
</evidence>
<evidence type="ECO:0000256" key="4">
    <source>
        <dbReference type="ARBA" id="ARBA00022692"/>
    </source>
</evidence>